<dbReference type="GO" id="GO:0009055">
    <property type="term" value="F:electron transfer activity"/>
    <property type="evidence" value="ECO:0007669"/>
    <property type="project" value="InterPro"/>
</dbReference>
<dbReference type="InterPro" id="IPR013428">
    <property type="entry name" value="Membrane-bound_put_N"/>
</dbReference>
<dbReference type="InterPro" id="IPR004155">
    <property type="entry name" value="PBS_lyase_HEAT"/>
</dbReference>
<dbReference type="SUPFAM" id="SSF46626">
    <property type="entry name" value="Cytochrome c"/>
    <property type="match status" value="1"/>
</dbReference>
<reference evidence="6 7" key="1">
    <citation type="journal article" date="2016" name="Front. Microbiol.">
        <title>Fuerstia marisgermanicae gen. nov., sp. nov., an Unusual Member of the Phylum Planctomycetes from the German Wadden Sea.</title>
        <authorList>
            <person name="Kohn T."/>
            <person name="Heuer A."/>
            <person name="Jogler M."/>
            <person name="Vollmers J."/>
            <person name="Boedeker C."/>
            <person name="Bunk B."/>
            <person name="Rast P."/>
            <person name="Borchert D."/>
            <person name="Glockner I."/>
            <person name="Freese H.M."/>
            <person name="Klenk H.P."/>
            <person name="Overmann J."/>
            <person name="Kaster A.K."/>
            <person name="Rohde M."/>
            <person name="Wiegand S."/>
            <person name="Jogler C."/>
        </authorList>
    </citation>
    <scope>NUCLEOTIDE SEQUENCE [LARGE SCALE GENOMIC DNA]</scope>
    <source>
        <strain evidence="6 7">NH11</strain>
    </source>
</reference>
<protein>
    <submittedName>
        <fullName evidence="6">Arylsulfatase</fullName>
        <ecNumber evidence="6">3.1.6.1</ecNumber>
    </submittedName>
</protein>
<dbReference type="PANTHER" id="PTHR33546">
    <property type="entry name" value="LARGE, MULTIFUNCTIONAL SECRETED PROTEIN-RELATED"/>
    <property type="match status" value="1"/>
</dbReference>
<gene>
    <name evidence="6" type="primary">atsA_11</name>
    <name evidence="6" type="ORF">Fuma_02048</name>
</gene>
<dbReference type="NCBIfam" id="TIGR02603">
    <property type="entry name" value="CxxCH_TIGR02603"/>
    <property type="match status" value="1"/>
</dbReference>
<dbReference type="InterPro" id="IPR055557">
    <property type="entry name" value="DUF7133"/>
</dbReference>
<name>A0A1P8WEJ5_9PLAN</name>
<evidence type="ECO:0000259" key="5">
    <source>
        <dbReference type="PROSITE" id="PS51007"/>
    </source>
</evidence>
<dbReference type="Pfam" id="PF00884">
    <property type="entry name" value="Sulfatase"/>
    <property type="match status" value="1"/>
</dbReference>
<evidence type="ECO:0000256" key="3">
    <source>
        <dbReference type="ARBA" id="ARBA00023004"/>
    </source>
</evidence>
<dbReference type="Gene3D" id="1.10.760.10">
    <property type="entry name" value="Cytochrome c-like domain"/>
    <property type="match status" value="1"/>
</dbReference>
<dbReference type="GO" id="GO:0020037">
    <property type="term" value="F:heme binding"/>
    <property type="evidence" value="ECO:0007669"/>
    <property type="project" value="InterPro"/>
</dbReference>
<dbReference type="STRING" id="1891926.Fuma_02048"/>
<dbReference type="InterPro" id="IPR009056">
    <property type="entry name" value="Cyt_c-like_dom"/>
</dbReference>
<evidence type="ECO:0000313" key="6">
    <source>
        <dbReference type="EMBL" id="APZ92437.1"/>
    </source>
</evidence>
<dbReference type="Gene3D" id="3.40.720.10">
    <property type="entry name" value="Alkaline Phosphatase, subunit A"/>
    <property type="match status" value="2"/>
</dbReference>
<dbReference type="SUPFAM" id="SSF53649">
    <property type="entry name" value="Alkaline phosphatase-like"/>
    <property type="match status" value="1"/>
</dbReference>
<dbReference type="OrthoDB" id="9770043at2"/>
<dbReference type="Proteomes" id="UP000187735">
    <property type="component" value="Chromosome"/>
</dbReference>
<dbReference type="NCBIfam" id="TIGR02604">
    <property type="entry name" value="Piru_Ver_Nterm"/>
    <property type="match status" value="1"/>
</dbReference>
<dbReference type="SMART" id="SM00567">
    <property type="entry name" value="EZ_HEAT"/>
    <property type="match status" value="3"/>
</dbReference>
<dbReference type="InterPro" id="IPR000917">
    <property type="entry name" value="Sulfatase_N"/>
</dbReference>
<dbReference type="Pfam" id="PF13646">
    <property type="entry name" value="HEAT_2"/>
    <property type="match status" value="1"/>
</dbReference>
<dbReference type="PROSITE" id="PS51007">
    <property type="entry name" value="CYTC"/>
    <property type="match status" value="1"/>
</dbReference>
<dbReference type="InterPro" id="IPR016024">
    <property type="entry name" value="ARM-type_fold"/>
</dbReference>
<proteinExistence type="predicted"/>
<accession>A0A1P8WEJ5</accession>
<keyword evidence="1 4" id="KW-0349">Heme</keyword>
<keyword evidence="2 4" id="KW-0479">Metal-binding</keyword>
<feature type="domain" description="Cytochrome c" evidence="5">
    <location>
        <begin position="1483"/>
        <end position="1626"/>
    </location>
</feature>
<dbReference type="InterPro" id="IPR011042">
    <property type="entry name" value="6-blade_b-propeller_TolB-like"/>
</dbReference>
<sequence>MAATMMDTSVRTVHRAGLPPRISRTKIVPLLLSALAVLASSATLLTNEVRASTSDKSAGRPNVVLIMTDNHGAWTLGCYGNKDIRTPNIDKLAEEGTLFDNAFASNPVCSPTRATTLTGLIPSQHGVHCFLRGGRLQTGPDARNTLDEFTSLPEVLKREGYRCGLVGKWHLGSNASPQEGMDDYWITMPHGGTSTFYDAKIIEDGKQRTEPEYLTDFWTKHAVKFVETDDDKPFFLFLAYNGPYSLSRLLLREGQNRHAEFYRGKELPSFPRETPHPWQLHNRDYQNNPVSIQRVATEVSGVDDGVGTVMAALKANGLDDNTIVIFMADQGWVGGHGGFFGMGDHTRPTTAVDGMMKIPLIVRQPGRIAAGQRSQKLVANYDIYNSLLDHLGVDANKADDEPVSPGKSFAAELQPKVAIIAPRDEPRVGTTQKTYTTTAGSTVPSQQDPQFAKAVRNDNFARSANSTPASPRHAERDGYVTTRLEKTEHQDAIFYEFETLRTIRTADWKYTERFPNGPHELYDLKNDPQEFNNLYRDEPAAIQQQLQDRLRTFFAKYASPKYDLYNGGGSQTVIYDGVEEEIAQADPVEPPALPEGFKAKEFTLPEGFSSKLIAGPPLVNHPTMGCFDDTGRLFICDGAGANMSAEELEKNLPNEIKMLEDQDGDGVFDKSTVFADKMTFPMGGTWHDGALYVASPPNIWRLEDTTGDGKADKRDILVDKFGYTGNAASIHGCFKHPSGRIYWCDGYHGHEFKDKDGNVTSSRKGSYIFSCWPDGSDVRIHCGGGMDNPVEVDFTDEGDIIGTVNIMYTRPRIDCLVHWQYGGAYPHREAVLDELKVTGDLLGPIHKFGHVAISGTTRYRSGVMNHQWGGNFFATEFNLGKVVRVELEPSGSTFTCTEREFLSCNNRDFHPTDVIEDADGSLVVVDTGGWFYRGCPTSQIARPDVKGGLYRIVRDGMTTQVDPRGNRIAWADRTAGKLMQDLKDTRHAVREKAIQECVRRGDSVVPMLASTLKNGDIVARQNAIWALSRLLSVTASETAQAAIVAALADRDARIRQAACYVLSVIPNPAAKDALAARLSDSHPAVRRQAAVAAGRIKGDDMTSALWAQGVFQYPGDADREEQHARMYALIEQSDPMAIQKMIDSSDGPRLELLTVLAETSTPSESAVQQIVKALTLFQQSEHATSLLSRVLTQTKVNKNEVLLQQAQQQVAQQVPVWLTLKPDPADNDATDRALRAIEFALRRYGDNAQIRSSVNTRLSDADCPAELKQFLLSLTGDVPAVAKVPKLQETIVAALESHDFGGEQFQLALDAAKRVDRPEIKQTLAKIAASENTPALIKARAFSAAAGPGRGLPDDAFSVLSQIMANNGPDSAEAAKLLASSGLTAAQSEVVSQFLKDAGPQQLNDLLALFSGRLTTEQASSFLDNVENARSLSSVPALTISEIVKRFPEELHDRANSLLDKMQAAEQAKLLKLDSLIGQLKDGNAARGRDVFFSEKAKCATCHVVGKKDNGELLGKRVGPDLTTIGASRAPKDLLESILFPSSTIVRQYEPYTLVTTAGRSYSGLVIKDTAEEITIQQSTGDPVTVARNDVEELVPSTVSIMPKGLDETLTAQQIADLVAWLQTLR</sequence>
<dbReference type="RefSeq" id="WP_077024059.1">
    <property type="nucleotide sequence ID" value="NZ_CP017641.1"/>
</dbReference>
<dbReference type="EC" id="3.1.6.1" evidence="6"/>
<dbReference type="GO" id="GO:0046872">
    <property type="term" value="F:metal ion binding"/>
    <property type="evidence" value="ECO:0007669"/>
    <property type="project" value="UniProtKB-KW"/>
</dbReference>
<keyword evidence="7" id="KW-1185">Reference proteome</keyword>
<keyword evidence="3 4" id="KW-0408">Iron</keyword>
<dbReference type="Gene3D" id="1.25.10.10">
    <property type="entry name" value="Leucine-rich Repeat Variant"/>
    <property type="match status" value="1"/>
</dbReference>
<dbReference type="PANTHER" id="PTHR33546:SF1">
    <property type="entry name" value="LARGE, MULTIFUNCTIONAL SECRETED PROTEIN"/>
    <property type="match status" value="1"/>
</dbReference>
<evidence type="ECO:0000256" key="4">
    <source>
        <dbReference type="PROSITE-ProRule" id="PRU00433"/>
    </source>
</evidence>
<dbReference type="InterPro" id="IPR017850">
    <property type="entry name" value="Alkaline_phosphatase_core_sf"/>
</dbReference>
<dbReference type="KEGG" id="fmr:Fuma_02048"/>
<evidence type="ECO:0000256" key="1">
    <source>
        <dbReference type="ARBA" id="ARBA00022617"/>
    </source>
</evidence>
<dbReference type="InterPro" id="IPR013427">
    <property type="entry name" value="Haem-bd_dom_put"/>
</dbReference>
<dbReference type="SUPFAM" id="SSF48371">
    <property type="entry name" value="ARM repeat"/>
    <property type="match status" value="1"/>
</dbReference>
<dbReference type="Pfam" id="PF23500">
    <property type="entry name" value="DUF7133"/>
    <property type="match status" value="1"/>
</dbReference>
<keyword evidence="6" id="KW-0378">Hydrolase</keyword>
<dbReference type="InterPro" id="IPR011041">
    <property type="entry name" value="Quinoprot_gluc/sorb_DH_b-prop"/>
</dbReference>
<dbReference type="GO" id="GO:0004065">
    <property type="term" value="F:arylsulfatase activity"/>
    <property type="evidence" value="ECO:0007669"/>
    <property type="project" value="UniProtKB-EC"/>
</dbReference>
<dbReference type="InterPro" id="IPR011989">
    <property type="entry name" value="ARM-like"/>
</dbReference>
<dbReference type="EMBL" id="CP017641">
    <property type="protein sequence ID" value="APZ92437.1"/>
    <property type="molecule type" value="Genomic_DNA"/>
</dbReference>
<organism evidence="6 7">
    <name type="scientific">Fuerstiella marisgermanici</name>
    <dbReference type="NCBI Taxonomy" id="1891926"/>
    <lineage>
        <taxon>Bacteria</taxon>
        <taxon>Pseudomonadati</taxon>
        <taxon>Planctomycetota</taxon>
        <taxon>Planctomycetia</taxon>
        <taxon>Planctomycetales</taxon>
        <taxon>Planctomycetaceae</taxon>
        <taxon>Fuerstiella</taxon>
    </lineage>
</organism>
<evidence type="ECO:0000313" key="7">
    <source>
        <dbReference type="Proteomes" id="UP000187735"/>
    </source>
</evidence>
<evidence type="ECO:0000256" key="2">
    <source>
        <dbReference type="ARBA" id="ARBA00022723"/>
    </source>
</evidence>
<dbReference type="Gene3D" id="2.120.10.30">
    <property type="entry name" value="TolB, C-terminal domain"/>
    <property type="match status" value="1"/>
</dbReference>
<dbReference type="InterPro" id="IPR036909">
    <property type="entry name" value="Cyt_c-like_dom_sf"/>
</dbReference>
<dbReference type="SUPFAM" id="SSF50952">
    <property type="entry name" value="Soluble quinoprotein glucose dehydrogenase"/>
    <property type="match status" value="1"/>
</dbReference>